<name>A0A936F4X6_9BACT</name>
<evidence type="ECO:0000313" key="3">
    <source>
        <dbReference type="EMBL" id="MBK8573182.1"/>
    </source>
</evidence>
<feature type="transmembrane region" description="Helical" evidence="1">
    <location>
        <begin position="22"/>
        <end position="41"/>
    </location>
</feature>
<dbReference type="Pfam" id="PF20382">
    <property type="entry name" value="DUF6677"/>
    <property type="match status" value="1"/>
</dbReference>
<dbReference type="InterPro" id="IPR046499">
    <property type="entry name" value="DUF6677"/>
</dbReference>
<keyword evidence="1" id="KW-1133">Transmembrane helix</keyword>
<protein>
    <recommendedName>
        <fullName evidence="2">DUF6677 domain-containing protein</fullName>
    </recommendedName>
</protein>
<evidence type="ECO:0000313" key="4">
    <source>
        <dbReference type="Proteomes" id="UP000709959"/>
    </source>
</evidence>
<feature type="transmembrane region" description="Helical" evidence="1">
    <location>
        <begin position="53"/>
        <end position="73"/>
    </location>
</feature>
<feature type="transmembrane region" description="Helical" evidence="1">
    <location>
        <begin position="124"/>
        <end position="143"/>
    </location>
</feature>
<organism evidence="3 4">
    <name type="scientific">Candidatus Geothrix odensensis</name>
    <dbReference type="NCBI Taxonomy" id="2954440"/>
    <lineage>
        <taxon>Bacteria</taxon>
        <taxon>Pseudomonadati</taxon>
        <taxon>Acidobacteriota</taxon>
        <taxon>Holophagae</taxon>
        <taxon>Holophagales</taxon>
        <taxon>Holophagaceae</taxon>
        <taxon>Geothrix</taxon>
    </lineage>
</organism>
<comment type="caution">
    <text evidence="3">The sequence shown here is derived from an EMBL/GenBank/DDBJ whole genome shotgun (WGS) entry which is preliminary data.</text>
</comment>
<dbReference type="EMBL" id="JADKCH010000012">
    <property type="protein sequence ID" value="MBK8573182.1"/>
    <property type="molecule type" value="Genomic_DNA"/>
</dbReference>
<feature type="domain" description="DUF6677" evidence="2">
    <location>
        <begin position="27"/>
        <end position="142"/>
    </location>
</feature>
<accession>A0A936F4X6</accession>
<dbReference type="Proteomes" id="UP000709959">
    <property type="component" value="Unassembled WGS sequence"/>
</dbReference>
<feature type="transmembrane region" description="Helical" evidence="1">
    <location>
        <begin position="85"/>
        <end position="104"/>
    </location>
</feature>
<sequence>MSESTPALKLPMPLRRQKALKAAWKPLLVQWLVPGGGYWMIGEKGRAKAFFGVWVLFCVLGALQMQFGAVAGVKGGIFVPVQGSWLPTLGALGTLGIGPLYGAFAAAFGGAGTEPVRTLTQEYGATYVMVAGLLNWLCCFDLWDRITGRWIFRLPKDEQIQKAQELLPKSE</sequence>
<gene>
    <name evidence="3" type="ORF">IPN91_11155</name>
</gene>
<proteinExistence type="predicted"/>
<dbReference type="AlphaFoldDB" id="A0A936F4X6"/>
<reference evidence="3 4" key="1">
    <citation type="submission" date="2020-10" db="EMBL/GenBank/DDBJ databases">
        <title>Connecting structure to function with the recovery of over 1000 high-quality activated sludge metagenome-assembled genomes encoding full-length rRNA genes using long-read sequencing.</title>
        <authorList>
            <person name="Singleton C.M."/>
            <person name="Petriglieri F."/>
            <person name="Kristensen J.M."/>
            <person name="Kirkegaard R.H."/>
            <person name="Michaelsen T.Y."/>
            <person name="Andersen M.H."/>
            <person name="Karst S.M."/>
            <person name="Dueholm M.S."/>
            <person name="Nielsen P.H."/>
            <person name="Albertsen M."/>
        </authorList>
    </citation>
    <scope>NUCLEOTIDE SEQUENCE [LARGE SCALE GENOMIC DNA]</scope>
    <source>
        <strain evidence="3">OdNE_18-Q3-R46-58_MAXAC.008</strain>
    </source>
</reference>
<evidence type="ECO:0000256" key="1">
    <source>
        <dbReference type="SAM" id="Phobius"/>
    </source>
</evidence>
<keyword evidence="1" id="KW-0812">Transmembrane</keyword>
<keyword evidence="1" id="KW-0472">Membrane</keyword>
<evidence type="ECO:0000259" key="2">
    <source>
        <dbReference type="Pfam" id="PF20382"/>
    </source>
</evidence>